<dbReference type="CDD" id="cd05931">
    <property type="entry name" value="FAAL"/>
    <property type="match status" value="1"/>
</dbReference>
<protein>
    <submittedName>
        <fullName evidence="7">Putative AMP-dependent synthetase/ligase</fullName>
        <ecNumber evidence="7">6.2.1.-</ecNumber>
    </submittedName>
</protein>
<accession>R4YVZ6</accession>
<dbReference type="GO" id="GO:0071766">
    <property type="term" value="P:Actinobacterium-type cell wall biogenesis"/>
    <property type="evidence" value="ECO:0007669"/>
    <property type="project" value="UniProtKB-ARBA"/>
</dbReference>
<evidence type="ECO:0000256" key="1">
    <source>
        <dbReference type="ARBA" id="ARBA00006432"/>
    </source>
</evidence>
<dbReference type="Pfam" id="PF00501">
    <property type="entry name" value="AMP-binding"/>
    <property type="match status" value="1"/>
</dbReference>
<dbReference type="EMBL" id="CANL01000001">
    <property type="protein sequence ID" value="CCM62010.1"/>
    <property type="molecule type" value="Genomic_DNA"/>
</dbReference>
<evidence type="ECO:0000256" key="3">
    <source>
        <dbReference type="ARBA" id="ARBA00022832"/>
    </source>
</evidence>
<dbReference type="InterPro" id="IPR000873">
    <property type="entry name" value="AMP-dep_synth/lig_dom"/>
</dbReference>
<comment type="caution">
    <text evidence="7">The sequence shown here is derived from an EMBL/GenBank/DDBJ whole genome shotgun (WGS) entry which is preliminary data.</text>
</comment>
<dbReference type="Pfam" id="PF23024">
    <property type="entry name" value="AMP-dom_DIP2-like"/>
    <property type="match status" value="1"/>
</dbReference>
<dbReference type="GO" id="GO:0006633">
    <property type="term" value="P:fatty acid biosynthetic process"/>
    <property type="evidence" value="ECO:0007669"/>
    <property type="project" value="TreeGrafter"/>
</dbReference>
<evidence type="ECO:0000256" key="4">
    <source>
        <dbReference type="ARBA" id="ARBA00023098"/>
    </source>
</evidence>
<dbReference type="InterPro" id="IPR025110">
    <property type="entry name" value="AMP-bd_C"/>
</dbReference>
<organism evidence="7 8">
    <name type="scientific">Candidatus Neomicrothrix parvicella RN1</name>
    <dbReference type="NCBI Taxonomy" id="1229780"/>
    <lineage>
        <taxon>Bacteria</taxon>
        <taxon>Bacillati</taxon>
        <taxon>Actinomycetota</taxon>
        <taxon>Acidimicrobiia</taxon>
        <taxon>Acidimicrobiales</taxon>
        <taxon>Microthrixaceae</taxon>
        <taxon>Candidatus Neomicrothrix</taxon>
    </lineage>
</organism>
<dbReference type="eggNOG" id="COG0318">
    <property type="taxonomic scope" value="Bacteria"/>
</dbReference>
<dbReference type="Gene3D" id="3.30.300.30">
    <property type="match status" value="1"/>
</dbReference>
<dbReference type="STRING" id="1229780.BN381_10241"/>
<evidence type="ECO:0000313" key="7">
    <source>
        <dbReference type="EMBL" id="CCM62010.1"/>
    </source>
</evidence>
<feature type="domain" description="AMP-binding enzyme C-terminal" evidence="6">
    <location>
        <begin position="446"/>
        <end position="554"/>
    </location>
</feature>
<dbReference type="OrthoDB" id="2472181at2"/>
<dbReference type="AlphaFoldDB" id="R4YVZ6"/>
<dbReference type="GO" id="GO:0070566">
    <property type="term" value="F:adenylyltransferase activity"/>
    <property type="evidence" value="ECO:0007669"/>
    <property type="project" value="TreeGrafter"/>
</dbReference>
<proteinExistence type="inferred from homology"/>
<evidence type="ECO:0000259" key="6">
    <source>
        <dbReference type="Pfam" id="PF23024"/>
    </source>
</evidence>
<dbReference type="InterPro" id="IPR045851">
    <property type="entry name" value="AMP-bd_C_sf"/>
</dbReference>
<dbReference type="Gene3D" id="3.40.50.12780">
    <property type="entry name" value="N-terminal domain of ligase-like"/>
    <property type="match status" value="1"/>
</dbReference>
<feature type="domain" description="AMP-dependent synthetase/ligase" evidence="5">
    <location>
        <begin position="15"/>
        <end position="410"/>
    </location>
</feature>
<dbReference type="HOGENOM" id="CLU_000022_23_7_11"/>
<dbReference type="RefSeq" id="WP_012222991.1">
    <property type="nucleotide sequence ID" value="NZ_HG422565.1"/>
</dbReference>
<keyword evidence="4" id="KW-0443">Lipid metabolism</keyword>
<gene>
    <name evidence="7" type="ORF">BN381_10241</name>
</gene>
<sequence>MHSLISRIERAAESDATLTVASPEGYDTTTWAQTHSAARSLAAGLQTYGVTPGTHVALLGPTTRPLITAIQATWLTGGCLVMLPLPMRLGSIEAFVEQTRSRIRAADCSLVLIDEQFAAFVERAEGDPPFVVLQDLVARSSELAPADWKRPDDDPDALAVLQFTSGSTAEPKGVMLPHRTICANLDACTQAGGLIDDEVFVSWLPLYHDMGLVGLLTIPMTTGRNLVQAAPQDFLSRPARWMQWISDHGGTMTAGPNFAYALAARALRRAEELDLSSLEVLLNGAEPIDADVFRRFLAAGEPFGLRPGAAFPAFGMAEVGIGGAFSRRWDGFRTDVVDADALEHEHVARPPSEDGAPEGEKTTTRELALLGRAVPGLEMRVVDRSSGQELGDRQVGELLIRGTSVTPGYYKNPEATAELLVDGWLHTGDLAYLLDGELVVCGRIKDVIIVGGRNIYPQDIERSAGDVAGVRPGNVIAFGADGRAGAQSIVVVAELGDAEAATVRDLLTERITSDIGVPPKEVVMVAKGTVPKTSSGKLQRSLAKSRWLNGELETAGTS</sequence>
<dbReference type="PANTHER" id="PTHR22754:SF32">
    <property type="entry name" value="DISCO-INTERACTING PROTEIN 2"/>
    <property type="match status" value="1"/>
</dbReference>
<reference evidence="7 8" key="1">
    <citation type="journal article" date="2013" name="ISME J.">
        <title>Metabolic model for the filamentous 'Candidatus Microthrix parvicella' based on genomic and metagenomic analyses.</title>
        <authorList>
            <person name="Jon McIlroy S."/>
            <person name="Kristiansen R."/>
            <person name="Albertsen M."/>
            <person name="Michael Karst S."/>
            <person name="Rossetti S."/>
            <person name="Lund Nielsen J."/>
            <person name="Tandoi V."/>
            <person name="James Seviour R."/>
            <person name="Nielsen P.H."/>
        </authorList>
    </citation>
    <scope>NUCLEOTIDE SEQUENCE [LARGE SCALE GENOMIC DNA]</scope>
    <source>
        <strain evidence="7 8">RN1</strain>
    </source>
</reference>
<dbReference type="PANTHER" id="PTHR22754">
    <property type="entry name" value="DISCO-INTERACTING PROTEIN 2 DIP2 -RELATED"/>
    <property type="match status" value="1"/>
</dbReference>
<keyword evidence="2 7" id="KW-0436">Ligase</keyword>
<evidence type="ECO:0000313" key="8">
    <source>
        <dbReference type="Proteomes" id="UP000018291"/>
    </source>
</evidence>
<dbReference type="EC" id="6.2.1.-" evidence="7"/>
<dbReference type="InterPro" id="IPR042099">
    <property type="entry name" value="ANL_N_sf"/>
</dbReference>
<evidence type="ECO:0000259" key="5">
    <source>
        <dbReference type="Pfam" id="PF00501"/>
    </source>
</evidence>
<dbReference type="InterPro" id="IPR040097">
    <property type="entry name" value="FAAL/FAAC"/>
</dbReference>
<comment type="similarity">
    <text evidence="1">Belongs to the ATP-dependent AMP-binding enzyme family.</text>
</comment>
<dbReference type="GO" id="GO:0016874">
    <property type="term" value="F:ligase activity"/>
    <property type="evidence" value="ECO:0007669"/>
    <property type="project" value="UniProtKB-KW"/>
</dbReference>
<keyword evidence="8" id="KW-1185">Reference proteome</keyword>
<keyword evidence="3" id="KW-0276">Fatty acid metabolism</keyword>
<dbReference type="GO" id="GO:0005886">
    <property type="term" value="C:plasma membrane"/>
    <property type="evidence" value="ECO:0007669"/>
    <property type="project" value="TreeGrafter"/>
</dbReference>
<dbReference type="Proteomes" id="UP000018291">
    <property type="component" value="Unassembled WGS sequence"/>
</dbReference>
<dbReference type="SUPFAM" id="SSF56801">
    <property type="entry name" value="Acetyl-CoA synthetase-like"/>
    <property type="match status" value="1"/>
</dbReference>
<evidence type="ECO:0000256" key="2">
    <source>
        <dbReference type="ARBA" id="ARBA00022598"/>
    </source>
</evidence>
<name>R4YVZ6_9ACTN</name>